<evidence type="ECO:0000256" key="1">
    <source>
        <dbReference type="ARBA" id="ARBA00022490"/>
    </source>
</evidence>
<proteinExistence type="inferred from homology"/>
<evidence type="ECO:0000313" key="7">
    <source>
        <dbReference type="EMBL" id="SUB17693.1"/>
    </source>
</evidence>
<dbReference type="Proteomes" id="UP000254640">
    <property type="component" value="Unassembled WGS sequence"/>
</dbReference>
<protein>
    <recommendedName>
        <fullName evidence="6">Ribosomal RNA large subunit methyltransferase F</fullName>
        <ecNumber evidence="6">2.1.1.181</ecNumber>
    </recommendedName>
    <alternativeName>
        <fullName evidence="6">23S rRNA mA1618 methyltransferase</fullName>
    </alternativeName>
    <alternativeName>
        <fullName evidence="6">rRNA adenine N-6-methyltransferase</fullName>
    </alternativeName>
</protein>
<reference evidence="7 8" key="1">
    <citation type="submission" date="2018-06" db="EMBL/GenBank/DDBJ databases">
        <authorList>
            <consortium name="Pathogen Informatics"/>
            <person name="Doyle S."/>
        </authorList>
    </citation>
    <scope>NUCLEOTIDE SEQUENCE [LARGE SCALE GENOMIC DNA]</scope>
    <source>
        <strain evidence="7 8">NCTC9381</strain>
    </source>
</reference>
<dbReference type="Pfam" id="PF05971">
    <property type="entry name" value="Methyltransf_10"/>
    <property type="match status" value="1"/>
</dbReference>
<dbReference type="InterPro" id="IPR016909">
    <property type="entry name" value="rRNA_lsu_MeTfrase_F"/>
</dbReference>
<sequence>MKKSASTSPFHARNRHQGEYDFAALTAAHPPLKAKVRPNGYGVQSVDFADPEAVMLLNQALIKLFYDIDWQLAPGSLCPPVPGRADYLHYLADLLALDNNGVIPTADVLDVGCGANCIYPLIGAAEYGWRFTGTEVDEAAIKAANRIVAANPRLTRQIRLRRQKNSDAVLAGVVSKTEFFSAVMCNPPFHASAEEAVSGSQRKVRNLGLDKSAPLNFGGQHNELWYPGGEKGFIGKMIAESVAFSRQIGWFTSLVSRKENLPALEKQLQALDVAEMRVVNMAQGQKQSRFLAWSFMPAAQRTKLLSRLGELRCRFTW</sequence>
<comment type="similarity">
    <text evidence="6">Belongs to the methyltransferase superfamily. METTL16/RlmF family.</text>
</comment>
<comment type="catalytic activity">
    <reaction evidence="6">
        <text>adenosine(1618) in 23S rRNA + S-adenosyl-L-methionine = N(6)-methyladenosine(1618) in 23S rRNA + S-adenosyl-L-homocysteine + H(+)</text>
        <dbReference type="Rhea" id="RHEA:16497"/>
        <dbReference type="Rhea" id="RHEA-COMP:10229"/>
        <dbReference type="Rhea" id="RHEA-COMP:10231"/>
        <dbReference type="ChEBI" id="CHEBI:15378"/>
        <dbReference type="ChEBI" id="CHEBI:57856"/>
        <dbReference type="ChEBI" id="CHEBI:59789"/>
        <dbReference type="ChEBI" id="CHEBI:74411"/>
        <dbReference type="ChEBI" id="CHEBI:74449"/>
        <dbReference type="EC" id="2.1.1.181"/>
    </reaction>
</comment>
<evidence type="ECO:0000313" key="8">
    <source>
        <dbReference type="Proteomes" id="UP000254640"/>
    </source>
</evidence>
<dbReference type="GO" id="GO:0052907">
    <property type="term" value="F:23S rRNA (adenine(1618)-N(6))-methyltransferase activity"/>
    <property type="evidence" value="ECO:0007669"/>
    <property type="project" value="UniProtKB-EC"/>
</dbReference>
<dbReference type="EC" id="2.1.1.181" evidence="6"/>
<keyword evidence="1 6" id="KW-0963">Cytoplasm</keyword>
<keyword evidence="4 6" id="KW-0808">Transferase</keyword>
<comment type="function">
    <text evidence="6">Specifically methylates the adenine in position 1618 of 23S rRNA.</text>
</comment>
<evidence type="ECO:0000256" key="2">
    <source>
        <dbReference type="ARBA" id="ARBA00022552"/>
    </source>
</evidence>
<comment type="subcellular location">
    <subcellularLocation>
        <location evidence="6">Cytoplasm</location>
    </subcellularLocation>
</comment>
<dbReference type="PANTHER" id="PTHR13393:SF0">
    <property type="entry name" value="RNA N6-ADENOSINE-METHYLTRANSFERASE METTL16"/>
    <property type="match status" value="1"/>
</dbReference>
<dbReference type="SUPFAM" id="SSF53335">
    <property type="entry name" value="S-adenosyl-L-methionine-dependent methyltransferases"/>
    <property type="match status" value="1"/>
</dbReference>
<keyword evidence="3 6" id="KW-0489">Methyltransferase</keyword>
<dbReference type="HAMAP" id="MF_01848">
    <property type="entry name" value="23SrRNA_methyltr_F"/>
    <property type="match status" value="1"/>
</dbReference>
<dbReference type="GO" id="GO:0070475">
    <property type="term" value="P:rRNA base methylation"/>
    <property type="evidence" value="ECO:0007669"/>
    <property type="project" value="TreeGrafter"/>
</dbReference>
<dbReference type="CDD" id="cd02440">
    <property type="entry name" value="AdoMet_MTases"/>
    <property type="match status" value="1"/>
</dbReference>
<keyword evidence="2 6" id="KW-0698">rRNA processing</keyword>
<dbReference type="InterPro" id="IPR029063">
    <property type="entry name" value="SAM-dependent_MTases_sf"/>
</dbReference>
<name>A0A379AID8_ENTAG</name>
<evidence type="ECO:0000256" key="6">
    <source>
        <dbReference type="HAMAP-Rule" id="MF_01848"/>
    </source>
</evidence>
<keyword evidence="5 6" id="KW-0949">S-adenosyl-L-methionine</keyword>
<evidence type="ECO:0000256" key="5">
    <source>
        <dbReference type="ARBA" id="ARBA00022691"/>
    </source>
</evidence>
<dbReference type="AlphaFoldDB" id="A0A379AID8"/>
<dbReference type="PIRSF" id="PIRSF029038">
    <property type="entry name" value="Mtase_YbiN_prd"/>
    <property type="match status" value="1"/>
</dbReference>
<dbReference type="STRING" id="549.BEE12_13085"/>
<accession>A0A379AID8</accession>
<dbReference type="EMBL" id="UGSO01000001">
    <property type="protein sequence ID" value="SUB17693.1"/>
    <property type="molecule type" value="Genomic_DNA"/>
</dbReference>
<dbReference type="InterPro" id="IPR010286">
    <property type="entry name" value="METTL16/RlmF"/>
</dbReference>
<evidence type="ECO:0000256" key="4">
    <source>
        <dbReference type="ARBA" id="ARBA00022679"/>
    </source>
</evidence>
<dbReference type="PANTHER" id="PTHR13393">
    <property type="entry name" value="SAM-DEPENDENT METHYLTRANSFERASE"/>
    <property type="match status" value="1"/>
</dbReference>
<gene>
    <name evidence="6 7" type="primary">rlmF</name>
    <name evidence="7" type="ORF">NCTC9381_03623</name>
</gene>
<keyword evidence="8" id="KW-1185">Reference proteome</keyword>
<organism evidence="7 8">
    <name type="scientific">Enterobacter agglomerans</name>
    <name type="common">Erwinia herbicola</name>
    <name type="synonym">Pantoea agglomerans</name>
    <dbReference type="NCBI Taxonomy" id="549"/>
    <lineage>
        <taxon>Bacteria</taxon>
        <taxon>Pseudomonadati</taxon>
        <taxon>Pseudomonadota</taxon>
        <taxon>Gammaproteobacteria</taxon>
        <taxon>Enterobacterales</taxon>
        <taxon>Erwiniaceae</taxon>
        <taxon>Pantoea</taxon>
        <taxon>Pantoea agglomerans group</taxon>
    </lineage>
</organism>
<dbReference type="GO" id="GO:0005737">
    <property type="term" value="C:cytoplasm"/>
    <property type="evidence" value="ECO:0007669"/>
    <property type="project" value="UniProtKB-SubCell"/>
</dbReference>
<dbReference type="NCBIfam" id="NF008725">
    <property type="entry name" value="PRK11727.1"/>
    <property type="match status" value="1"/>
</dbReference>
<evidence type="ECO:0000256" key="3">
    <source>
        <dbReference type="ARBA" id="ARBA00022603"/>
    </source>
</evidence>
<dbReference type="Gene3D" id="3.40.50.150">
    <property type="entry name" value="Vaccinia Virus protein VP39"/>
    <property type="match status" value="1"/>
</dbReference>